<dbReference type="Gene3D" id="1.10.443.10">
    <property type="entry name" value="Intergrase catalytic core"/>
    <property type="match status" value="1"/>
</dbReference>
<proteinExistence type="predicted"/>
<gene>
    <name evidence="4" type="ORF">C6Y14_34320</name>
</gene>
<name>A0A2P8PYK6_9ACTN</name>
<dbReference type="InterPro" id="IPR044068">
    <property type="entry name" value="CB"/>
</dbReference>
<keyword evidence="1" id="KW-0233">DNA recombination</keyword>
<dbReference type="GO" id="GO:0015074">
    <property type="term" value="P:DNA integration"/>
    <property type="evidence" value="ECO:0007669"/>
    <property type="project" value="InterPro"/>
</dbReference>
<dbReference type="InterPro" id="IPR011010">
    <property type="entry name" value="DNA_brk_join_enz"/>
</dbReference>
<dbReference type="EMBL" id="PYBJ01000027">
    <property type="protein sequence ID" value="PSM39082.1"/>
    <property type="molecule type" value="Genomic_DNA"/>
</dbReference>
<evidence type="ECO:0000313" key="5">
    <source>
        <dbReference type="Proteomes" id="UP000240429"/>
    </source>
</evidence>
<dbReference type="InterPro" id="IPR013762">
    <property type="entry name" value="Integrase-like_cat_sf"/>
</dbReference>
<evidence type="ECO:0000313" key="4">
    <source>
        <dbReference type="EMBL" id="PSM39082.1"/>
    </source>
</evidence>
<evidence type="ECO:0000259" key="3">
    <source>
        <dbReference type="PROSITE" id="PS51900"/>
    </source>
</evidence>
<dbReference type="GO" id="GO:0006310">
    <property type="term" value="P:DNA recombination"/>
    <property type="evidence" value="ECO:0007669"/>
    <property type="project" value="UniProtKB-KW"/>
</dbReference>
<protein>
    <submittedName>
        <fullName evidence="4">Integrase</fullName>
    </submittedName>
</protein>
<dbReference type="AlphaFoldDB" id="A0A2P8PYK6"/>
<evidence type="ECO:0000256" key="1">
    <source>
        <dbReference type="ARBA" id="ARBA00023172"/>
    </source>
</evidence>
<dbReference type="GO" id="GO:0003677">
    <property type="term" value="F:DNA binding"/>
    <property type="evidence" value="ECO:0007669"/>
    <property type="project" value="UniProtKB-UniRule"/>
</dbReference>
<reference evidence="4 5" key="1">
    <citation type="submission" date="2018-03" db="EMBL/GenBank/DDBJ databases">
        <title>Streptomyces dioscori sp. nov., a novel endophytic actinobacterium isolated from bulbil of Dioscorea bulbifera L.</title>
        <authorList>
            <person name="Zhikuan W."/>
        </authorList>
    </citation>
    <scope>NUCLEOTIDE SEQUENCE [LARGE SCALE GENOMIC DNA]</scope>
    <source>
        <strain evidence="4 5">A217</strain>
    </source>
</reference>
<organism evidence="4 5">
    <name type="scientific">Streptomyces dioscori</name>
    <dbReference type="NCBI Taxonomy" id="2109333"/>
    <lineage>
        <taxon>Bacteria</taxon>
        <taxon>Bacillati</taxon>
        <taxon>Actinomycetota</taxon>
        <taxon>Actinomycetes</taxon>
        <taxon>Kitasatosporales</taxon>
        <taxon>Streptomycetaceae</taxon>
        <taxon>Streptomyces</taxon>
        <taxon>Streptomyces aurantiacus group</taxon>
    </lineage>
</organism>
<comment type="caution">
    <text evidence="4">The sequence shown here is derived from an EMBL/GenBank/DDBJ whole genome shotgun (WGS) entry which is preliminary data.</text>
</comment>
<feature type="domain" description="Core-binding (CB)" evidence="3">
    <location>
        <begin position="259"/>
        <end position="349"/>
    </location>
</feature>
<sequence length="544" mass="60534">MVGVKQSDCVGCGAPVGFIDRQYCCRCTARQKEAAARTACPRCGRQRVLQENTGRCITCSRVCTACGHPVRDKTATLCRDCSRTAERDAAKAPCPRCHRPSYLREDTGRCGHCSRPRQTTQPPRPCRECGRVRRHAGLGLCSACWQRHPDRPFVRAENLIAELAEPPDWLRDFAADLAAKYCVSRACTMITSLGRLLLDEHPNHPQALLERSRRSGRSMGSLARALETFFTGHGMAVATDQAERLAAGRRQRRINAVPETLRPAVDAFADFMMRSRERARRAGTRPRSDATVEAALAIMRDLARFLAGERGKQDWALSDVHDVEAFLTGSPKARKRRLVVLGQFFRFARSRKIVLVDPTRGLSSRGPSGFTGATLTLDQQRVLFRRWTTDPAVHPHEALLGMLALLHGASSREVKMLQSDHLDPRARTARLGDRPHPVPLDPASWAVLERCLAHREAQRTDNPHVMVTRQTKSGRRPASTAYVSHVLDACGFPPRMIRCTRLLDLVNTMDPKLVAAAFGMDPEATMIYLADRVDPGRLPGPEPR</sequence>
<evidence type="ECO:0000256" key="2">
    <source>
        <dbReference type="PROSITE-ProRule" id="PRU01248"/>
    </source>
</evidence>
<accession>A0A2P8PYK6</accession>
<keyword evidence="2" id="KW-0238">DNA-binding</keyword>
<keyword evidence="5" id="KW-1185">Reference proteome</keyword>
<dbReference type="PROSITE" id="PS51900">
    <property type="entry name" value="CB"/>
    <property type="match status" value="1"/>
</dbReference>
<dbReference type="Proteomes" id="UP000240429">
    <property type="component" value="Unassembled WGS sequence"/>
</dbReference>
<dbReference type="OrthoDB" id="4435702at2"/>
<dbReference type="SUPFAM" id="SSF56349">
    <property type="entry name" value="DNA breaking-rejoining enzymes"/>
    <property type="match status" value="1"/>
</dbReference>